<name>A0A2A2D964_9ACTN</name>
<evidence type="ECO:0000313" key="2">
    <source>
        <dbReference type="Proteomes" id="UP000218944"/>
    </source>
</evidence>
<dbReference type="EMBL" id="NSJV01000307">
    <property type="protein sequence ID" value="PAU47976.1"/>
    <property type="molecule type" value="Genomic_DNA"/>
</dbReference>
<proteinExistence type="predicted"/>
<sequence>MSTAAAQPVPHSPWPIERSSRGLLAALDGEARSRFISELLATGPGETENVIARWWAEAVRQAAGEVSAGSVTALFVERIIGGGTVDWDDMAVQRRQRGARFIDWDAIDRARAAAGR</sequence>
<keyword evidence="2" id="KW-1185">Reference proteome</keyword>
<protein>
    <submittedName>
        <fullName evidence="1">Uncharacterized protein</fullName>
    </submittedName>
</protein>
<reference evidence="1 2" key="1">
    <citation type="submission" date="2017-08" db="EMBL/GenBank/DDBJ databases">
        <title>Genome sequence of Streptomyces albireticuli NRRL B-1670.</title>
        <authorList>
            <person name="Graham D.E."/>
            <person name="Mahan K.M."/>
            <person name="Klingeman D.M."/>
            <person name="Hettich R.L."/>
            <person name="Parry R.J."/>
            <person name="Spain J.C."/>
        </authorList>
    </citation>
    <scope>NUCLEOTIDE SEQUENCE [LARGE SCALE GENOMIC DNA]</scope>
    <source>
        <strain evidence="1 2">NRRL B-1670</strain>
    </source>
</reference>
<accession>A0A2A2D964</accession>
<dbReference type="RefSeq" id="WP_095581607.1">
    <property type="nucleotide sequence ID" value="NZ_JAJQQQ010000026.1"/>
</dbReference>
<dbReference type="Proteomes" id="UP000218944">
    <property type="component" value="Unassembled WGS sequence"/>
</dbReference>
<gene>
    <name evidence="1" type="ORF">CK936_15820</name>
</gene>
<organism evidence="1 2">
    <name type="scientific">Streptomyces albireticuli</name>
    <dbReference type="NCBI Taxonomy" id="1940"/>
    <lineage>
        <taxon>Bacteria</taxon>
        <taxon>Bacillati</taxon>
        <taxon>Actinomycetota</taxon>
        <taxon>Actinomycetes</taxon>
        <taxon>Kitasatosporales</taxon>
        <taxon>Streptomycetaceae</taxon>
        <taxon>Streptomyces</taxon>
    </lineage>
</organism>
<dbReference type="AlphaFoldDB" id="A0A2A2D964"/>
<evidence type="ECO:0000313" key="1">
    <source>
        <dbReference type="EMBL" id="PAU47976.1"/>
    </source>
</evidence>
<comment type="caution">
    <text evidence="1">The sequence shown here is derived from an EMBL/GenBank/DDBJ whole genome shotgun (WGS) entry which is preliminary data.</text>
</comment>